<evidence type="ECO:0000313" key="3">
    <source>
        <dbReference type="Proteomes" id="UP000236509"/>
    </source>
</evidence>
<sequence length="91" mass="10254">MKGSKQILLIMGIISLIVLFIFTLFIMAQLAKHYEHKSDSSDAHTFNSSIIVKHDTMSKLSQNISAPIQNITSSHDIHSVHFMANNQNFLL</sequence>
<proteinExistence type="predicted"/>
<gene>
    <name evidence="2" type="ORF">BN1326_140295</name>
</gene>
<evidence type="ECO:0000313" key="2">
    <source>
        <dbReference type="EMBL" id="CRI16702.1"/>
    </source>
</evidence>
<accession>A0A7U7JRM3</accession>
<organism evidence="2 3">
    <name type="scientific">Staphylococcus argenteus</name>
    <dbReference type="NCBI Taxonomy" id="985002"/>
    <lineage>
        <taxon>Bacteria</taxon>
        <taxon>Bacillati</taxon>
        <taxon>Bacillota</taxon>
        <taxon>Bacilli</taxon>
        <taxon>Bacillales</taxon>
        <taxon>Staphylococcaceae</taxon>
        <taxon>Staphylococcus</taxon>
    </lineage>
</organism>
<feature type="transmembrane region" description="Helical" evidence="1">
    <location>
        <begin position="6"/>
        <end position="28"/>
    </location>
</feature>
<keyword evidence="3" id="KW-1185">Reference proteome</keyword>
<name>A0A7U7JRM3_9STAP</name>
<dbReference type="EMBL" id="CVOU01000006">
    <property type="protein sequence ID" value="CRI16702.1"/>
    <property type="molecule type" value="Genomic_DNA"/>
</dbReference>
<protein>
    <submittedName>
        <fullName evidence="2">Putative exported protein</fullName>
    </submittedName>
</protein>
<dbReference type="RefSeq" id="WP_000678760.1">
    <property type="nucleotide sequence ID" value="NC_016941.1"/>
</dbReference>
<dbReference type="GeneID" id="66840698"/>
<dbReference type="KEGG" id="suh:SAMSHR1132_23130"/>
<evidence type="ECO:0000256" key="1">
    <source>
        <dbReference type="SAM" id="Phobius"/>
    </source>
</evidence>
<dbReference type="Proteomes" id="UP000236509">
    <property type="component" value="Unassembled WGS sequence"/>
</dbReference>
<comment type="caution">
    <text evidence="2">The sequence shown here is derived from an EMBL/GenBank/DDBJ whole genome shotgun (WGS) entry which is preliminary data.</text>
</comment>
<keyword evidence="1" id="KW-1133">Transmembrane helix</keyword>
<keyword evidence="1" id="KW-0472">Membrane</keyword>
<keyword evidence="1" id="KW-0812">Transmembrane</keyword>
<reference evidence="2 3" key="1">
    <citation type="submission" date="2015-04" db="EMBL/GenBank/DDBJ databases">
        <authorList>
            <person name="Cao L."/>
            <person name="Gao C.H."/>
        </authorList>
    </citation>
    <scope>NUCLEOTIDE SEQUENCE [LARGE SCALE GENOMIC DNA]</scope>
    <source>
        <strain evidence="2 3">SH3</strain>
    </source>
</reference>
<dbReference type="AlphaFoldDB" id="A0A7U7JRM3"/>